<evidence type="ECO:0000256" key="1">
    <source>
        <dbReference type="ARBA" id="ARBA00007345"/>
    </source>
</evidence>
<dbReference type="GO" id="GO:0003735">
    <property type="term" value="F:structural constituent of ribosome"/>
    <property type="evidence" value="ECO:0007669"/>
    <property type="project" value="InterPro"/>
</dbReference>
<gene>
    <name evidence="5" type="ORF">B1B_16634</name>
</gene>
<reference evidence="5" key="2">
    <citation type="journal article" date="2014" name="ISME J.">
        <title>Microbial stratification in low pH oxic and suboxic macroscopic growths along an acid mine drainage.</title>
        <authorList>
            <person name="Mendez-Garcia C."/>
            <person name="Mesa V."/>
            <person name="Sprenger R.R."/>
            <person name="Richter M."/>
            <person name="Diez M.S."/>
            <person name="Solano J."/>
            <person name="Bargiela R."/>
            <person name="Golyshina O.V."/>
            <person name="Manteca A."/>
            <person name="Ramos J.L."/>
            <person name="Gallego J.R."/>
            <person name="Llorente I."/>
            <person name="Martins Dos Santos V.A."/>
            <person name="Jensen O.N."/>
            <person name="Pelaez A.I."/>
            <person name="Sanchez J."/>
            <person name="Ferrer M."/>
        </authorList>
    </citation>
    <scope>NUCLEOTIDE SEQUENCE</scope>
</reference>
<dbReference type="AlphaFoldDB" id="T1A2R9"/>
<accession>T1A2R9</accession>
<dbReference type="GO" id="GO:0003723">
    <property type="term" value="F:RNA binding"/>
    <property type="evidence" value="ECO:0007669"/>
    <property type="project" value="InterPro"/>
</dbReference>
<dbReference type="PRINTS" id="PR00975">
    <property type="entry name" value="RIBOSOMALS19"/>
</dbReference>
<dbReference type="PROSITE" id="PS00323">
    <property type="entry name" value="RIBOSOMAL_S19"/>
    <property type="match status" value="1"/>
</dbReference>
<dbReference type="InterPro" id="IPR002222">
    <property type="entry name" value="Ribosomal_uS19"/>
</dbReference>
<keyword evidence="2 5" id="KW-0689">Ribosomal protein</keyword>
<proteinExistence type="inferred from homology"/>
<keyword evidence="3" id="KW-0687">Ribonucleoprotein</keyword>
<comment type="caution">
    <text evidence="5">The sequence shown here is derived from an EMBL/GenBank/DDBJ whole genome shotgun (WGS) entry which is preliminary data.</text>
</comment>
<dbReference type="PANTHER" id="PTHR11880">
    <property type="entry name" value="RIBOSOMAL PROTEIN S19P FAMILY MEMBER"/>
    <property type="match status" value="1"/>
</dbReference>
<dbReference type="GO" id="GO:0022627">
    <property type="term" value="C:cytosolic small ribosomal subunit"/>
    <property type="evidence" value="ECO:0007669"/>
    <property type="project" value="TreeGrafter"/>
</dbReference>
<dbReference type="SUPFAM" id="SSF54570">
    <property type="entry name" value="Ribosomal protein S19"/>
    <property type="match status" value="1"/>
</dbReference>
<comment type="similarity">
    <text evidence="1">Belongs to the universal ribosomal protein uS19 family.</text>
</comment>
<dbReference type="InterPro" id="IPR023575">
    <property type="entry name" value="Ribosomal_uS19_SF"/>
</dbReference>
<dbReference type="InterPro" id="IPR020934">
    <property type="entry name" value="Ribosomal_uS19_CS"/>
</dbReference>
<feature type="non-terminal residue" evidence="5">
    <location>
        <position position="1"/>
    </location>
</feature>
<evidence type="ECO:0000256" key="4">
    <source>
        <dbReference type="SAM" id="MobiDB-lite"/>
    </source>
</evidence>
<name>T1A2R9_9ZZZZ</name>
<dbReference type="GO" id="GO:0000028">
    <property type="term" value="P:ribosomal small subunit assembly"/>
    <property type="evidence" value="ECO:0007669"/>
    <property type="project" value="TreeGrafter"/>
</dbReference>
<evidence type="ECO:0000313" key="5">
    <source>
        <dbReference type="EMBL" id="EQD36115.1"/>
    </source>
</evidence>
<dbReference type="GO" id="GO:0006412">
    <property type="term" value="P:translation"/>
    <property type="evidence" value="ECO:0007669"/>
    <property type="project" value="InterPro"/>
</dbReference>
<dbReference type="Gene3D" id="3.30.860.10">
    <property type="entry name" value="30s Ribosomal Protein S19, Chain A"/>
    <property type="match status" value="1"/>
</dbReference>
<reference evidence="5" key="1">
    <citation type="submission" date="2013-08" db="EMBL/GenBank/DDBJ databases">
        <authorList>
            <person name="Mendez C."/>
            <person name="Richter M."/>
            <person name="Ferrer M."/>
            <person name="Sanchez J."/>
        </authorList>
    </citation>
    <scope>NUCLEOTIDE SEQUENCE</scope>
</reference>
<dbReference type="Pfam" id="PF00203">
    <property type="entry name" value="Ribosomal_S19"/>
    <property type="match status" value="1"/>
</dbReference>
<protein>
    <submittedName>
        <fullName evidence="5">30S ribosomal protein S19P</fullName>
    </submittedName>
</protein>
<evidence type="ECO:0000256" key="3">
    <source>
        <dbReference type="ARBA" id="ARBA00023274"/>
    </source>
</evidence>
<organism evidence="5">
    <name type="scientific">mine drainage metagenome</name>
    <dbReference type="NCBI Taxonomy" id="410659"/>
    <lineage>
        <taxon>unclassified sequences</taxon>
        <taxon>metagenomes</taxon>
        <taxon>ecological metagenomes</taxon>
    </lineage>
</organism>
<dbReference type="PIRSF" id="PIRSF002144">
    <property type="entry name" value="Ribosomal_S19"/>
    <property type="match status" value="1"/>
</dbReference>
<dbReference type="EMBL" id="AUZY01011076">
    <property type="protein sequence ID" value="EQD36115.1"/>
    <property type="molecule type" value="Genomic_DNA"/>
</dbReference>
<evidence type="ECO:0000256" key="2">
    <source>
        <dbReference type="ARBA" id="ARBA00022980"/>
    </source>
</evidence>
<feature type="region of interest" description="Disordered" evidence="4">
    <location>
        <begin position="34"/>
        <end position="54"/>
    </location>
</feature>
<sequence length="54" mass="6100">RIVQVHNGKEYVKFEIKPEMIGHYLGEFAQTRKSVKHSGPGVGATRSSKFMPLK</sequence>
<dbReference type="PANTHER" id="PTHR11880:SF2">
    <property type="entry name" value="SMALL RIBOSOMAL SUBUNIT PROTEIN US19"/>
    <property type="match status" value="1"/>
</dbReference>